<feature type="region of interest" description="Disordered" evidence="1">
    <location>
        <begin position="22"/>
        <end position="43"/>
    </location>
</feature>
<evidence type="ECO:0000313" key="4">
    <source>
        <dbReference type="Proteomes" id="UP001589619"/>
    </source>
</evidence>
<feature type="chain" id="PRO_5045336637" evidence="2">
    <location>
        <begin position="28"/>
        <end position="74"/>
    </location>
</feature>
<feature type="signal peptide" evidence="2">
    <location>
        <begin position="1"/>
        <end position="27"/>
    </location>
</feature>
<dbReference type="PROSITE" id="PS51257">
    <property type="entry name" value="PROKAR_LIPOPROTEIN"/>
    <property type="match status" value="1"/>
</dbReference>
<evidence type="ECO:0000313" key="3">
    <source>
        <dbReference type="EMBL" id="MFB9756196.1"/>
    </source>
</evidence>
<name>A0ABV5W6L0_9BACL</name>
<reference evidence="3 4" key="1">
    <citation type="submission" date="2024-09" db="EMBL/GenBank/DDBJ databases">
        <authorList>
            <person name="Sun Q."/>
            <person name="Mori K."/>
        </authorList>
    </citation>
    <scope>NUCLEOTIDE SEQUENCE [LARGE SCALE GENOMIC DNA]</scope>
    <source>
        <strain evidence="3 4">JCM 12520</strain>
    </source>
</reference>
<evidence type="ECO:0000256" key="2">
    <source>
        <dbReference type="SAM" id="SignalP"/>
    </source>
</evidence>
<protein>
    <submittedName>
        <fullName evidence="3">Uncharacterized protein</fullName>
    </submittedName>
</protein>
<proteinExistence type="predicted"/>
<organism evidence="3 4">
    <name type="scientific">Paenibacillus hodogayensis</name>
    <dbReference type="NCBI Taxonomy" id="279208"/>
    <lineage>
        <taxon>Bacteria</taxon>
        <taxon>Bacillati</taxon>
        <taxon>Bacillota</taxon>
        <taxon>Bacilli</taxon>
        <taxon>Bacillales</taxon>
        <taxon>Paenibacillaceae</taxon>
        <taxon>Paenibacillus</taxon>
    </lineage>
</organism>
<evidence type="ECO:0000256" key="1">
    <source>
        <dbReference type="SAM" id="MobiDB-lite"/>
    </source>
</evidence>
<dbReference type="EMBL" id="JBHMAG010000021">
    <property type="protein sequence ID" value="MFB9756196.1"/>
    <property type="molecule type" value="Genomic_DNA"/>
</dbReference>
<keyword evidence="4" id="KW-1185">Reference proteome</keyword>
<accession>A0ABV5W6L0</accession>
<keyword evidence="2" id="KW-0732">Signal</keyword>
<dbReference type="RefSeq" id="WP_344910491.1">
    <property type="nucleotide sequence ID" value="NZ_BAAAYO010000009.1"/>
</dbReference>
<gene>
    <name evidence="3" type="ORF">ACFFNY_31855</name>
</gene>
<dbReference type="Proteomes" id="UP001589619">
    <property type="component" value="Unassembled WGS sequence"/>
</dbReference>
<comment type="caution">
    <text evidence="3">The sequence shown here is derived from an EMBL/GenBank/DDBJ whole genome shotgun (WGS) entry which is preliminary data.</text>
</comment>
<sequence>MSKIKWSIGGALLALALATSGCGGKEAASPEAAGQPEPAKQEEPVTLKFYTQTAMTADDFEQYVNRFVKRNFRM</sequence>